<sequence length="89" mass="9903">MADEPNTRNEYTPEQLREAKGNFDPSTLAREGEQANPQAQGKPQPTAEELAEQQRRGEKAIDQDSRTREDRLVNTGRGQHTSGRLGGNN</sequence>
<dbReference type="EMBL" id="CP036426">
    <property type="protein sequence ID" value="QDV32831.1"/>
    <property type="molecule type" value="Genomic_DNA"/>
</dbReference>
<accession>A0A518GWB2</accession>
<organism evidence="2 3">
    <name type="scientific">Tautonia plasticadhaerens</name>
    <dbReference type="NCBI Taxonomy" id="2527974"/>
    <lineage>
        <taxon>Bacteria</taxon>
        <taxon>Pseudomonadati</taxon>
        <taxon>Planctomycetota</taxon>
        <taxon>Planctomycetia</taxon>
        <taxon>Isosphaerales</taxon>
        <taxon>Isosphaeraceae</taxon>
        <taxon>Tautonia</taxon>
    </lineage>
</organism>
<name>A0A518GWB2_9BACT</name>
<dbReference type="RefSeq" id="WP_145267216.1">
    <property type="nucleotide sequence ID" value="NZ_CP036426.1"/>
</dbReference>
<protein>
    <submittedName>
        <fullName evidence="2">Uncharacterized protein</fullName>
    </submittedName>
</protein>
<keyword evidence="3" id="KW-1185">Reference proteome</keyword>
<dbReference type="Proteomes" id="UP000317835">
    <property type="component" value="Chromosome"/>
</dbReference>
<evidence type="ECO:0000313" key="3">
    <source>
        <dbReference type="Proteomes" id="UP000317835"/>
    </source>
</evidence>
<feature type="compositionally biased region" description="Basic and acidic residues" evidence="1">
    <location>
        <begin position="52"/>
        <end position="72"/>
    </location>
</feature>
<gene>
    <name evidence="2" type="ORF">ElP_06710</name>
</gene>
<dbReference type="AlphaFoldDB" id="A0A518GWB2"/>
<evidence type="ECO:0000313" key="2">
    <source>
        <dbReference type="EMBL" id="QDV32831.1"/>
    </source>
</evidence>
<evidence type="ECO:0000256" key="1">
    <source>
        <dbReference type="SAM" id="MobiDB-lite"/>
    </source>
</evidence>
<proteinExistence type="predicted"/>
<dbReference type="KEGG" id="tpla:ElP_06710"/>
<feature type="region of interest" description="Disordered" evidence="1">
    <location>
        <begin position="1"/>
        <end position="89"/>
    </location>
</feature>
<reference evidence="2 3" key="1">
    <citation type="submission" date="2019-02" db="EMBL/GenBank/DDBJ databases">
        <title>Deep-cultivation of Planctomycetes and their phenomic and genomic characterization uncovers novel biology.</title>
        <authorList>
            <person name="Wiegand S."/>
            <person name="Jogler M."/>
            <person name="Boedeker C."/>
            <person name="Pinto D."/>
            <person name="Vollmers J."/>
            <person name="Rivas-Marin E."/>
            <person name="Kohn T."/>
            <person name="Peeters S.H."/>
            <person name="Heuer A."/>
            <person name="Rast P."/>
            <person name="Oberbeckmann S."/>
            <person name="Bunk B."/>
            <person name="Jeske O."/>
            <person name="Meyerdierks A."/>
            <person name="Storesund J.E."/>
            <person name="Kallscheuer N."/>
            <person name="Luecker S."/>
            <person name="Lage O.M."/>
            <person name="Pohl T."/>
            <person name="Merkel B.J."/>
            <person name="Hornburger P."/>
            <person name="Mueller R.-W."/>
            <person name="Bruemmer F."/>
            <person name="Labrenz M."/>
            <person name="Spormann A.M."/>
            <person name="Op den Camp H."/>
            <person name="Overmann J."/>
            <person name="Amann R."/>
            <person name="Jetten M.S.M."/>
            <person name="Mascher T."/>
            <person name="Medema M.H."/>
            <person name="Devos D.P."/>
            <person name="Kaster A.-K."/>
            <person name="Ovreas L."/>
            <person name="Rohde M."/>
            <person name="Galperin M.Y."/>
            <person name="Jogler C."/>
        </authorList>
    </citation>
    <scope>NUCLEOTIDE SEQUENCE [LARGE SCALE GENOMIC DNA]</scope>
    <source>
        <strain evidence="2 3">ElP</strain>
    </source>
</reference>